<keyword evidence="8 12" id="KW-1133">Transmembrane helix</keyword>
<dbReference type="InterPro" id="IPR001841">
    <property type="entry name" value="Znf_RING"/>
</dbReference>
<keyword evidence="3" id="KW-0808">Transferase</keyword>
<evidence type="ECO:0000256" key="11">
    <source>
        <dbReference type="SAM" id="MobiDB-lite"/>
    </source>
</evidence>
<dbReference type="Gene3D" id="3.30.40.10">
    <property type="entry name" value="Zinc/RING finger domain, C3HC4 (zinc finger)"/>
    <property type="match status" value="1"/>
</dbReference>
<comment type="caution">
    <text evidence="14">The sequence shown here is derived from an EMBL/GenBank/DDBJ whole genome shotgun (WGS) entry which is preliminary data.</text>
</comment>
<evidence type="ECO:0000256" key="10">
    <source>
        <dbReference type="PROSITE-ProRule" id="PRU00175"/>
    </source>
</evidence>
<gene>
    <name evidence="14" type="ORF">niasHT_012086</name>
</gene>
<dbReference type="PROSITE" id="PS50089">
    <property type="entry name" value="ZF_RING_2"/>
    <property type="match status" value="1"/>
</dbReference>
<dbReference type="EMBL" id="JBICBT010000480">
    <property type="protein sequence ID" value="KAL3112117.1"/>
    <property type="molecule type" value="Genomic_DNA"/>
</dbReference>
<keyword evidence="6 10" id="KW-0863">Zinc-finger</keyword>
<evidence type="ECO:0000256" key="3">
    <source>
        <dbReference type="ARBA" id="ARBA00022679"/>
    </source>
</evidence>
<dbReference type="AlphaFoldDB" id="A0ABD2LA48"/>
<keyword evidence="4 12" id="KW-0812">Transmembrane</keyword>
<evidence type="ECO:0000256" key="8">
    <source>
        <dbReference type="ARBA" id="ARBA00022989"/>
    </source>
</evidence>
<dbReference type="GO" id="GO:0016740">
    <property type="term" value="F:transferase activity"/>
    <property type="evidence" value="ECO:0007669"/>
    <property type="project" value="UniProtKB-KW"/>
</dbReference>
<keyword evidence="7" id="KW-0862">Zinc</keyword>
<feature type="region of interest" description="Disordered" evidence="11">
    <location>
        <begin position="19"/>
        <end position="40"/>
    </location>
</feature>
<dbReference type="Pfam" id="PF13639">
    <property type="entry name" value="zf-RING_2"/>
    <property type="match status" value="1"/>
</dbReference>
<dbReference type="Proteomes" id="UP001620626">
    <property type="component" value="Unassembled WGS sequence"/>
</dbReference>
<protein>
    <recommendedName>
        <fullName evidence="13">RING-type domain-containing protein</fullName>
    </recommendedName>
</protein>
<dbReference type="PANTHER" id="PTHR46913:SF1">
    <property type="entry name" value="RING-H2 FINGER PROTEIN ATL16"/>
    <property type="match status" value="1"/>
</dbReference>
<sequence length="236" mass="27111">MRNSRQMVGNLTNLLRKNIGLNNDEKEENNENNDENSGGKHWTFRQINEQTNGFFENFLSSNANKEKFRRRRKKRRDELLGTIISILIMLGLMIALRWVILFILSRSQQLNAANARWALRLPAQIGEAHMIAFDQMADITVGEGTTSSSAAGQQNQQQADDAHQCAICLLEIEPGTVIKQLPACQHFFHIDCIRIWLRGYNNFCPMCRAKIFSEYKDGKVELNTQKQNYGTFDENV</sequence>
<evidence type="ECO:0000256" key="6">
    <source>
        <dbReference type="ARBA" id="ARBA00022771"/>
    </source>
</evidence>
<reference evidence="14 15" key="1">
    <citation type="submission" date="2024-10" db="EMBL/GenBank/DDBJ databases">
        <authorList>
            <person name="Kim D."/>
        </authorList>
    </citation>
    <scope>NUCLEOTIDE SEQUENCE [LARGE SCALE GENOMIC DNA]</scope>
    <source>
        <strain evidence="14">BH-2024</strain>
    </source>
</reference>
<evidence type="ECO:0000256" key="1">
    <source>
        <dbReference type="ARBA" id="ARBA00004167"/>
    </source>
</evidence>
<proteinExistence type="predicted"/>
<evidence type="ECO:0000313" key="15">
    <source>
        <dbReference type="Proteomes" id="UP001620626"/>
    </source>
</evidence>
<dbReference type="SUPFAM" id="SSF57850">
    <property type="entry name" value="RING/U-box"/>
    <property type="match status" value="1"/>
</dbReference>
<feature type="transmembrane region" description="Helical" evidence="12">
    <location>
        <begin position="79"/>
        <end position="104"/>
    </location>
</feature>
<evidence type="ECO:0000256" key="5">
    <source>
        <dbReference type="ARBA" id="ARBA00022723"/>
    </source>
</evidence>
<dbReference type="InterPro" id="IPR013083">
    <property type="entry name" value="Znf_RING/FYVE/PHD"/>
</dbReference>
<keyword evidence="9 12" id="KW-0472">Membrane</keyword>
<keyword evidence="5" id="KW-0479">Metal-binding</keyword>
<comment type="pathway">
    <text evidence="2">Protein modification; protein ubiquitination.</text>
</comment>
<evidence type="ECO:0000256" key="12">
    <source>
        <dbReference type="SAM" id="Phobius"/>
    </source>
</evidence>
<dbReference type="InterPro" id="IPR044600">
    <property type="entry name" value="ATL1/ATL16-like"/>
</dbReference>
<evidence type="ECO:0000256" key="9">
    <source>
        <dbReference type="ARBA" id="ARBA00023136"/>
    </source>
</evidence>
<dbReference type="SMART" id="SM00184">
    <property type="entry name" value="RING"/>
    <property type="match status" value="1"/>
</dbReference>
<evidence type="ECO:0000256" key="4">
    <source>
        <dbReference type="ARBA" id="ARBA00022692"/>
    </source>
</evidence>
<organism evidence="14 15">
    <name type="scientific">Heterodera trifolii</name>
    <dbReference type="NCBI Taxonomy" id="157864"/>
    <lineage>
        <taxon>Eukaryota</taxon>
        <taxon>Metazoa</taxon>
        <taxon>Ecdysozoa</taxon>
        <taxon>Nematoda</taxon>
        <taxon>Chromadorea</taxon>
        <taxon>Rhabditida</taxon>
        <taxon>Tylenchina</taxon>
        <taxon>Tylenchomorpha</taxon>
        <taxon>Tylenchoidea</taxon>
        <taxon>Heteroderidae</taxon>
        <taxon>Heteroderinae</taxon>
        <taxon>Heterodera</taxon>
    </lineage>
</organism>
<evidence type="ECO:0000256" key="2">
    <source>
        <dbReference type="ARBA" id="ARBA00004906"/>
    </source>
</evidence>
<dbReference type="PANTHER" id="PTHR46913">
    <property type="entry name" value="RING-H2 FINGER PROTEIN ATL16"/>
    <property type="match status" value="1"/>
</dbReference>
<accession>A0ABD2LA48</accession>
<dbReference type="GO" id="GO:0016020">
    <property type="term" value="C:membrane"/>
    <property type="evidence" value="ECO:0007669"/>
    <property type="project" value="UniProtKB-SubCell"/>
</dbReference>
<feature type="compositionally biased region" description="Acidic residues" evidence="11">
    <location>
        <begin position="25"/>
        <end position="34"/>
    </location>
</feature>
<evidence type="ECO:0000259" key="13">
    <source>
        <dbReference type="PROSITE" id="PS50089"/>
    </source>
</evidence>
<evidence type="ECO:0000256" key="7">
    <source>
        <dbReference type="ARBA" id="ARBA00022833"/>
    </source>
</evidence>
<keyword evidence="15" id="KW-1185">Reference proteome</keyword>
<feature type="domain" description="RING-type" evidence="13">
    <location>
        <begin position="165"/>
        <end position="208"/>
    </location>
</feature>
<evidence type="ECO:0000313" key="14">
    <source>
        <dbReference type="EMBL" id="KAL3112117.1"/>
    </source>
</evidence>
<dbReference type="GO" id="GO:0008270">
    <property type="term" value="F:zinc ion binding"/>
    <property type="evidence" value="ECO:0007669"/>
    <property type="project" value="UniProtKB-KW"/>
</dbReference>
<comment type="subcellular location">
    <subcellularLocation>
        <location evidence="1">Membrane</location>
        <topology evidence="1">Single-pass membrane protein</topology>
    </subcellularLocation>
</comment>
<name>A0ABD2LA48_9BILA</name>